<dbReference type="EMBL" id="UIGB01000001">
    <property type="protein sequence ID" value="SUU83767.1"/>
    <property type="molecule type" value="Genomic_DNA"/>
</dbReference>
<sequence length="103" mass="11208">MVDIDLVDMGFGFGEKTQDSQSMGPNVRSEIGRFDQTNNFTIGACAMIVLMMMVRRSVMAMQRLGLMSGGVMVSMLMLVTMRMVVMVVVVVGMAVRMSGLCIG</sequence>
<feature type="transmembrane region" description="Helical" evidence="1">
    <location>
        <begin position="70"/>
        <end position="95"/>
    </location>
</feature>
<accession>A0A380W6M4</accession>
<evidence type="ECO:0000313" key="2">
    <source>
        <dbReference type="EMBL" id="SUU83767.1"/>
    </source>
</evidence>
<reference evidence="2 3" key="1">
    <citation type="submission" date="2018-06" db="EMBL/GenBank/DDBJ databases">
        <authorList>
            <consortium name="Pathogen Informatics"/>
            <person name="Doyle S."/>
        </authorList>
    </citation>
    <scope>NUCLEOTIDE SEQUENCE [LARGE SCALE GENOMIC DNA]</scope>
    <source>
        <strain evidence="2 3">NCTC12722</strain>
    </source>
</reference>
<evidence type="ECO:0000313" key="3">
    <source>
        <dbReference type="Proteomes" id="UP000254343"/>
    </source>
</evidence>
<dbReference type="Proteomes" id="UP000254343">
    <property type="component" value="Unassembled WGS sequence"/>
</dbReference>
<name>A0A380W6M4_AFIFE</name>
<proteinExistence type="predicted"/>
<keyword evidence="1" id="KW-0472">Membrane</keyword>
<keyword evidence="1" id="KW-1133">Transmembrane helix</keyword>
<keyword evidence="1" id="KW-0812">Transmembrane</keyword>
<gene>
    <name evidence="2" type="ORF">NCTC12722_00946</name>
</gene>
<dbReference type="AlphaFoldDB" id="A0A380W6M4"/>
<organism evidence="2 3">
    <name type="scientific">Afipia felis</name>
    <name type="common">Cat scratch disease bacillus</name>
    <dbReference type="NCBI Taxonomy" id="1035"/>
    <lineage>
        <taxon>Bacteria</taxon>
        <taxon>Pseudomonadati</taxon>
        <taxon>Pseudomonadota</taxon>
        <taxon>Alphaproteobacteria</taxon>
        <taxon>Hyphomicrobiales</taxon>
        <taxon>Nitrobacteraceae</taxon>
        <taxon>Afipia</taxon>
    </lineage>
</organism>
<evidence type="ECO:0000256" key="1">
    <source>
        <dbReference type="SAM" id="Phobius"/>
    </source>
</evidence>
<protein>
    <submittedName>
        <fullName evidence="2">Uncharacterized protein</fullName>
    </submittedName>
</protein>
<feature type="transmembrane region" description="Helical" evidence="1">
    <location>
        <begin position="40"/>
        <end position="58"/>
    </location>
</feature>